<keyword evidence="2" id="KW-1185">Reference proteome</keyword>
<proteinExistence type="predicted"/>
<accession>A0A7T8JSD0</accession>
<evidence type="ECO:0000313" key="2">
    <source>
        <dbReference type="Proteomes" id="UP000595437"/>
    </source>
</evidence>
<dbReference type="AlphaFoldDB" id="A0A7T8JSD0"/>
<name>A0A7T8JSD0_CALRO</name>
<protein>
    <submittedName>
        <fullName evidence="1">Uncharacterized protein</fullName>
    </submittedName>
</protein>
<evidence type="ECO:0000313" key="1">
    <source>
        <dbReference type="EMBL" id="QQP31436.1"/>
    </source>
</evidence>
<sequence>MIHHSFMRRTVVYPPIRRRPLFRGGGGVYLPYITHPETEHHFNSSRWACMRYTHANLHGTGDRTPPRPCLHWPHSKSYL</sequence>
<reference evidence="2" key="1">
    <citation type="submission" date="2021-01" db="EMBL/GenBank/DDBJ databases">
        <title>Caligus Genome Assembly.</title>
        <authorList>
            <person name="Gallardo-Escarate C."/>
        </authorList>
    </citation>
    <scope>NUCLEOTIDE SEQUENCE [LARGE SCALE GENOMIC DNA]</scope>
</reference>
<dbReference type="Proteomes" id="UP000595437">
    <property type="component" value="Chromosome 21"/>
</dbReference>
<dbReference type="EMBL" id="CP045910">
    <property type="protein sequence ID" value="QQP31436.1"/>
    <property type="molecule type" value="Genomic_DNA"/>
</dbReference>
<gene>
    <name evidence="1" type="ORF">FKW44_025045</name>
</gene>
<organism evidence="1 2">
    <name type="scientific">Caligus rogercresseyi</name>
    <name type="common">Sea louse</name>
    <dbReference type="NCBI Taxonomy" id="217165"/>
    <lineage>
        <taxon>Eukaryota</taxon>
        <taxon>Metazoa</taxon>
        <taxon>Ecdysozoa</taxon>
        <taxon>Arthropoda</taxon>
        <taxon>Crustacea</taxon>
        <taxon>Multicrustacea</taxon>
        <taxon>Hexanauplia</taxon>
        <taxon>Copepoda</taxon>
        <taxon>Siphonostomatoida</taxon>
        <taxon>Caligidae</taxon>
        <taxon>Caligus</taxon>
    </lineage>
</organism>